<keyword evidence="1" id="KW-1133">Transmembrane helix</keyword>
<accession>A0A9X1RGD8</accession>
<keyword evidence="1" id="KW-0812">Transmembrane</keyword>
<dbReference type="AlphaFoldDB" id="A0A9X1RGD8"/>
<gene>
    <name evidence="2" type="ORF">L6654_31020</name>
</gene>
<dbReference type="Proteomes" id="UP001139054">
    <property type="component" value="Unassembled WGS sequence"/>
</dbReference>
<keyword evidence="1" id="KW-0472">Membrane</keyword>
<sequence length="49" mass="5505">MPELLEAILWCAALATWLMIFFAIASVGLKPFARSIRRLAAAVFRAKLR</sequence>
<feature type="transmembrane region" description="Helical" evidence="1">
    <location>
        <begin position="7"/>
        <end position="29"/>
    </location>
</feature>
<dbReference type="RefSeq" id="WP_237891586.1">
    <property type="nucleotide sequence ID" value="NZ_JAKLTY010000025.1"/>
</dbReference>
<evidence type="ECO:0000256" key="1">
    <source>
        <dbReference type="SAM" id="Phobius"/>
    </source>
</evidence>
<evidence type="ECO:0000313" key="2">
    <source>
        <dbReference type="EMBL" id="MCG2631070.1"/>
    </source>
</evidence>
<dbReference type="EMBL" id="JAKLTY010000025">
    <property type="protein sequence ID" value="MCG2631070.1"/>
    <property type="molecule type" value="Genomic_DNA"/>
</dbReference>
<reference evidence="2" key="1">
    <citation type="submission" date="2022-01" db="EMBL/GenBank/DDBJ databases">
        <title>Genome sequnece data of strain Bradyrhizobium sp. nov.</title>
        <authorList>
            <person name="Zhang J."/>
        </authorList>
    </citation>
    <scope>NUCLEOTIDE SEQUENCE</scope>
    <source>
        <strain evidence="2">WYCCWR 13023</strain>
    </source>
</reference>
<comment type="caution">
    <text evidence="2">The sequence shown here is derived from an EMBL/GenBank/DDBJ whole genome shotgun (WGS) entry which is preliminary data.</text>
</comment>
<name>A0A9X1RGD8_9BRAD</name>
<proteinExistence type="predicted"/>
<evidence type="ECO:0000313" key="3">
    <source>
        <dbReference type="Proteomes" id="UP001139054"/>
    </source>
</evidence>
<protein>
    <submittedName>
        <fullName evidence="2">Uncharacterized protein</fullName>
    </submittedName>
</protein>
<organism evidence="2 3">
    <name type="scientific">Bradyrhizobium zhengyangense</name>
    <dbReference type="NCBI Taxonomy" id="2911009"/>
    <lineage>
        <taxon>Bacteria</taxon>
        <taxon>Pseudomonadati</taxon>
        <taxon>Pseudomonadota</taxon>
        <taxon>Alphaproteobacteria</taxon>
        <taxon>Hyphomicrobiales</taxon>
        <taxon>Nitrobacteraceae</taxon>
        <taxon>Bradyrhizobium</taxon>
    </lineage>
</organism>